<evidence type="ECO:0000313" key="1">
    <source>
        <dbReference type="EMBL" id="KAI4306163.1"/>
    </source>
</evidence>
<accession>A0ACB9LAP3</accession>
<name>A0ACB9LAP3_BAUVA</name>
<reference evidence="1 2" key="1">
    <citation type="journal article" date="2022" name="DNA Res.">
        <title>Chromosomal-level genome assembly of the orchid tree Bauhinia variegata (Leguminosae; Cercidoideae) supports the allotetraploid origin hypothesis of Bauhinia.</title>
        <authorList>
            <person name="Zhong Y."/>
            <person name="Chen Y."/>
            <person name="Zheng D."/>
            <person name="Pang J."/>
            <person name="Liu Y."/>
            <person name="Luo S."/>
            <person name="Meng S."/>
            <person name="Qian L."/>
            <person name="Wei D."/>
            <person name="Dai S."/>
            <person name="Zhou R."/>
        </authorList>
    </citation>
    <scope>NUCLEOTIDE SEQUENCE [LARGE SCALE GENOMIC DNA]</scope>
    <source>
        <strain evidence="1">BV-YZ2020</strain>
    </source>
</reference>
<keyword evidence="2" id="KW-1185">Reference proteome</keyword>
<dbReference type="Proteomes" id="UP000828941">
    <property type="component" value="Chromosome 12"/>
</dbReference>
<proteinExistence type="predicted"/>
<protein>
    <submittedName>
        <fullName evidence="1">Uncharacterized protein</fullName>
    </submittedName>
</protein>
<organism evidence="1 2">
    <name type="scientific">Bauhinia variegata</name>
    <name type="common">Purple orchid tree</name>
    <name type="synonym">Phanera variegata</name>
    <dbReference type="NCBI Taxonomy" id="167791"/>
    <lineage>
        <taxon>Eukaryota</taxon>
        <taxon>Viridiplantae</taxon>
        <taxon>Streptophyta</taxon>
        <taxon>Embryophyta</taxon>
        <taxon>Tracheophyta</taxon>
        <taxon>Spermatophyta</taxon>
        <taxon>Magnoliopsida</taxon>
        <taxon>eudicotyledons</taxon>
        <taxon>Gunneridae</taxon>
        <taxon>Pentapetalae</taxon>
        <taxon>rosids</taxon>
        <taxon>fabids</taxon>
        <taxon>Fabales</taxon>
        <taxon>Fabaceae</taxon>
        <taxon>Cercidoideae</taxon>
        <taxon>Cercideae</taxon>
        <taxon>Bauhiniinae</taxon>
        <taxon>Bauhinia</taxon>
    </lineage>
</organism>
<comment type="caution">
    <text evidence="1">The sequence shown here is derived from an EMBL/GenBank/DDBJ whole genome shotgun (WGS) entry which is preliminary data.</text>
</comment>
<sequence length="388" mass="44326">MDGEIQRFIKLWVTAISCLCYCYYVSARMPKGLLRLLSILPIIYLFIILPFNLSSFHLGAPTIFFLSWLSTFKLLLFSFNRGPLSPSPTTIFHFISIAALPIKLKQDQPPSKSPTRNTNPDIVQSPQHELFNGKNTRPSNQTLNPEKSEPHDNDSSTFVKSILVGIKLLLLAMIICAYDHRENLHPHFILALYCCHLYLALEIVLGLGAISARSIFGFELEPQFNEPYLSTSLQDFWGRRWNLMVTNILRPAVYHPSRRLFTPLLGPKWGQPPATVATFVVSGLMHEFIFYYFARAPPTWEVTWFFVLHGVCTAVEVAAKKAAVHRGWRLNRLVSRMLTIAFLVVTGEWLFFPEIIRNGVDRRAIGEYAILVDFVKSKLQLQLNITNK</sequence>
<evidence type="ECO:0000313" key="2">
    <source>
        <dbReference type="Proteomes" id="UP000828941"/>
    </source>
</evidence>
<gene>
    <name evidence="1" type="ORF">L6164_029464</name>
</gene>
<dbReference type="EMBL" id="CM039437">
    <property type="protein sequence ID" value="KAI4306163.1"/>
    <property type="molecule type" value="Genomic_DNA"/>
</dbReference>